<evidence type="ECO:0000256" key="6">
    <source>
        <dbReference type="ARBA" id="ARBA00023295"/>
    </source>
</evidence>
<keyword evidence="6" id="KW-0326">Glycosidase</keyword>
<evidence type="ECO:0000256" key="2">
    <source>
        <dbReference type="ARBA" id="ARBA00005336"/>
    </source>
</evidence>
<dbReference type="EMBL" id="VJMJ01000055">
    <property type="protein sequence ID" value="KAF0739987.1"/>
    <property type="molecule type" value="Genomic_DNA"/>
</dbReference>
<dbReference type="Pfam" id="PF00933">
    <property type="entry name" value="Glyco_hydro_3"/>
    <property type="match status" value="1"/>
</dbReference>
<dbReference type="InterPro" id="IPR001764">
    <property type="entry name" value="Glyco_hydro_3_N"/>
</dbReference>
<dbReference type="Pfam" id="PF14310">
    <property type="entry name" value="Fn3-like"/>
    <property type="match status" value="1"/>
</dbReference>
<evidence type="ECO:0000313" key="8">
    <source>
        <dbReference type="EMBL" id="KAF0739987.1"/>
    </source>
</evidence>
<dbReference type="PANTHER" id="PTHR30620">
    <property type="entry name" value="PERIPLASMIC BETA-GLUCOSIDASE-RELATED"/>
    <property type="match status" value="1"/>
</dbReference>
<evidence type="ECO:0000256" key="4">
    <source>
        <dbReference type="ARBA" id="ARBA00022729"/>
    </source>
</evidence>
<dbReference type="SUPFAM" id="SSF51445">
    <property type="entry name" value="(Trans)glycosidases"/>
    <property type="match status" value="1"/>
</dbReference>
<dbReference type="Gene3D" id="3.40.50.1700">
    <property type="entry name" value="Glycoside hydrolase family 3 C-terminal domain"/>
    <property type="match status" value="1"/>
</dbReference>
<sequence>MSGYQPIAPAPSRWSSWPVKVLAGTAIVGLGVALINQPWNVVAPTVSPVTSSSSFASDNNIVEAILAKMVRRFSFLNDVDCVFLDGANPDPRLALNKTRVREYAKLGVGSFFGSSNGATWSIDEWNGLVNDIKTIYAEENAIPMIYGIDTTHGAGFVHGATLFPQPLAGASSFNLDLIYRMGEIEAKDSLAVGLPWIFSPILGLAMQPKWSRNYETFGEDPYLASQMGASVIRGIQAKNDVAACMKHFIGYSNPTAGNDRSDSVINDYELVNYYAPPFLAAVKEGEVWTAMETYTSVNGEPVLASKKLLSDLIRNDMGFDGLLVTDADEVNRLIDEHHIANDEKDALYMVFNQTSLDMNMILTVETLDNANGANLGVLADLVKGKEGHANAIKTTVELVNEGLLTEDRLDESVRRILQLKYDLGLFNKSKTAYVPPTPIGSPEDQRDAKAMADESIILLKNEPVTISGGAKPKQVLPIEDAGASIFLTGPLADSKAYLFGGWSLVWQGTDNSSLFKYGVSIRDGLSKSFANVDFATGVDVNGKAVEDRATVLAKAAKSEYTIVVIGEHGYAEKTGDIDNLDLAEGQLDYVRQLTALNSTKVILVIVSGRTRLLNGITKVAAAVLLSFLPCEQGGEAFADVISGRVNPSAKLPLTYPKNSGNTHLPYYHRVNTACRDEFAECEMKWKFGSGLSYTTFEYGQVTLSQEKVTSSGSVTVSVPVTNTGARAGKEAVLLFISQKVRHKYVPETKLLKKFQKISLGPQETALVNFTLTAADWSYYAPQVGQGFKSVSEPGVFHVQIKHDTDCAKDNNLCQDFRVIA</sequence>
<accession>A0A6G0XI84</accession>
<organism evidence="8 9">
    <name type="scientific">Aphanomyces euteiches</name>
    <dbReference type="NCBI Taxonomy" id="100861"/>
    <lineage>
        <taxon>Eukaryota</taxon>
        <taxon>Sar</taxon>
        <taxon>Stramenopiles</taxon>
        <taxon>Oomycota</taxon>
        <taxon>Saprolegniomycetes</taxon>
        <taxon>Saprolegniales</taxon>
        <taxon>Verrucalvaceae</taxon>
        <taxon>Aphanomyces</taxon>
    </lineage>
</organism>
<dbReference type="Proteomes" id="UP000481153">
    <property type="component" value="Unassembled WGS sequence"/>
</dbReference>
<comment type="similarity">
    <text evidence="2">Belongs to the glycosyl hydrolase 3 family.</text>
</comment>
<protein>
    <recommendedName>
        <fullName evidence="3">beta-glucosidase</fullName>
        <ecNumber evidence="3">3.2.1.21</ecNumber>
    </recommendedName>
</protein>
<dbReference type="GO" id="GO:0009251">
    <property type="term" value="P:glucan catabolic process"/>
    <property type="evidence" value="ECO:0007669"/>
    <property type="project" value="TreeGrafter"/>
</dbReference>
<gene>
    <name evidence="8" type="ORF">Ae201684_004434</name>
</gene>
<dbReference type="InterPro" id="IPR026891">
    <property type="entry name" value="Fn3-like"/>
</dbReference>
<keyword evidence="9" id="KW-1185">Reference proteome</keyword>
<feature type="domain" description="Fibronectin type III-like" evidence="7">
    <location>
        <begin position="730"/>
        <end position="804"/>
    </location>
</feature>
<dbReference type="EC" id="3.2.1.21" evidence="3"/>
<dbReference type="Gene3D" id="2.60.40.10">
    <property type="entry name" value="Immunoglobulins"/>
    <property type="match status" value="1"/>
</dbReference>
<evidence type="ECO:0000313" key="9">
    <source>
        <dbReference type="Proteomes" id="UP000481153"/>
    </source>
</evidence>
<dbReference type="PRINTS" id="PR00133">
    <property type="entry name" value="GLHYDRLASE3"/>
</dbReference>
<dbReference type="InterPro" id="IPR051915">
    <property type="entry name" value="Cellulose_Degrad_GH3"/>
</dbReference>
<dbReference type="InterPro" id="IPR036962">
    <property type="entry name" value="Glyco_hydro_3_N_sf"/>
</dbReference>
<comment type="catalytic activity">
    <reaction evidence="1">
        <text>Hydrolysis of terminal, non-reducing beta-D-glucosyl residues with release of beta-D-glucose.</text>
        <dbReference type="EC" id="3.2.1.21"/>
    </reaction>
</comment>
<name>A0A6G0XI84_9STRA</name>
<dbReference type="InterPro" id="IPR013783">
    <property type="entry name" value="Ig-like_fold"/>
</dbReference>
<dbReference type="GO" id="GO:0008422">
    <property type="term" value="F:beta-glucosidase activity"/>
    <property type="evidence" value="ECO:0007669"/>
    <property type="project" value="UniProtKB-EC"/>
</dbReference>
<evidence type="ECO:0000256" key="1">
    <source>
        <dbReference type="ARBA" id="ARBA00000448"/>
    </source>
</evidence>
<dbReference type="VEuPathDB" id="FungiDB:AeMF1_021232"/>
<evidence type="ECO:0000256" key="3">
    <source>
        <dbReference type="ARBA" id="ARBA00012744"/>
    </source>
</evidence>
<keyword evidence="4" id="KW-0732">Signal</keyword>
<dbReference type="AlphaFoldDB" id="A0A6G0XI84"/>
<dbReference type="SUPFAM" id="SSF52279">
    <property type="entry name" value="Beta-D-glucan exohydrolase, C-terminal domain"/>
    <property type="match status" value="1"/>
</dbReference>
<dbReference type="SMART" id="SM01217">
    <property type="entry name" value="Fn3_like"/>
    <property type="match status" value="1"/>
</dbReference>
<dbReference type="Gene3D" id="3.20.20.300">
    <property type="entry name" value="Glycoside hydrolase, family 3, N-terminal domain"/>
    <property type="match status" value="1"/>
</dbReference>
<dbReference type="Pfam" id="PF01915">
    <property type="entry name" value="Glyco_hydro_3_C"/>
    <property type="match status" value="1"/>
</dbReference>
<dbReference type="InterPro" id="IPR036881">
    <property type="entry name" value="Glyco_hydro_3_C_sf"/>
</dbReference>
<dbReference type="InterPro" id="IPR002772">
    <property type="entry name" value="Glyco_hydro_3_C"/>
</dbReference>
<proteinExistence type="inferred from homology"/>
<comment type="caution">
    <text evidence="8">The sequence shown here is derived from an EMBL/GenBank/DDBJ whole genome shotgun (WGS) entry which is preliminary data.</text>
</comment>
<dbReference type="PANTHER" id="PTHR30620:SF16">
    <property type="entry name" value="LYSOSOMAL BETA GLUCOSIDASE"/>
    <property type="match status" value="1"/>
</dbReference>
<keyword evidence="5" id="KW-0378">Hydrolase</keyword>
<reference evidence="8 9" key="1">
    <citation type="submission" date="2019-07" db="EMBL/GenBank/DDBJ databases">
        <title>Genomics analysis of Aphanomyces spp. identifies a new class of oomycete effector associated with host adaptation.</title>
        <authorList>
            <person name="Gaulin E."/>
        </authorList>
    </citation>
    <scope>NUCLEOTIDE SEQUENCE [LARGE SCALE GENOMIC DNA]</scope>
    <source>
        <strain evidence="8 9">ATCC 201684</strain>
    </source>
</reference>
<dbReference type="InterPro" id="IPR017853">
    <property type="entry name" value="GH"/>
</dbReference>
<evidence type="ECO:0000256" key="5">
    <source>
        <dbReference type="ARBA" id="ARBA00022801"/>
    </source>
</evidence>
<evidence type="ECO:0000259" key="7">
    <source>
        <dbReference type="SMART" id="SM01217"/>
    </source>
</evidence>